<feature type="chain" id="PRO_5045069034" description="Porin" evidence="1">
    <location>
        <begin position="19"/>
        <end position="406"/>
    </location>
</feature>
<protein>
    <recommendedName>
        <fullName evidence="4">Porin</fullName>
    </recommendedName>
</protein>
<sequence>MKLLFALSAALLSGGVSAADWPETTLDWTLRAQAEARSANPDSSLAPAAHMLGAGRDCGAGEVRLRGRVGQVGFAGQAWAASCDPGGVDRDGRVDELFWEGEAGPLHFTLGKKVVSWDVGFGFRPLDVVQRENRRALIDQQLEGVPVVMLEHFSSHLASTLVFANPGQSDEALRRDEQALAWRGFAQTSMADLHLLARWGAQERASLGAGFSAVPLDSLEVHGSARWGQRATRLVGTWPSAIPLATASPWRDEVGGAFWQALIGAQWTGENKISVLAEAWYDGTAPTESEWDAWRARNAAIGGFTYAPEIARAGNLAWNAQALGQVNLQRANLLLRAAYGGDTWQPEIDWLLTPADGGSVLSAALAWQGDRLRIEAGLRTYLGPADSLYRQLPDRGNAYLMATLPF</sequence>
<gene>
    <name evidence="2" type="ORF">JY500_20045</name>
</gene>
<dbReference type="Proteomes" id="UP000663570">
    <property type="component" value="Chromosome"/>
</dbReference>
<evidence type="ECO:0000256" key="1">
    <source>
        <dbReference type="SAM" id="SignalP"/>
    </source>
</evidence>
<evidence type="ECO:0000313" key="2">
    <source>
        <dbReference type="EMBL" id="QSI76721.1"/>
    </source>
</evidence>
<organism evidence="2 3">
    <name type="scientific">Niveibacterium microcysteis</name>
    <dbReference type="NCBI Taxonomy" id="2811415"/>
    <lineage>
        <taxon>Bacteria</taxon>
        <taxon>Pseudomonadati</taxon>
        <taxon>Pseudomonadota</taxon>
        <taxon>Betaproteobacteria</taxon>
        <taxon>Rhodocyclales</taxon>
        <taxon>Rhodocyclaceae</taxon>
        <taxon>Niveibacterium</taxon>
    </lineage>
</organism>
<evidence type="ECO:0000313" key="3">
    <source>
        <dbReference type="Proteomes" id="UP000663570"/>
    </source>
</evidence>
<proteinExistence type="predicted"/>
<accession>A0ABX7M5K7</accession>
<feature type="signal peptide" evidence="1">
    <location>
        <begin position="1"/>
        <end position="18"/>
    </location>
</feature>
<dbReference type="RefSeq" id="WP_206254345.1">
    <property type="nucleotide sequence ID" value="NZ_CP071060.1"/>
</dbReference>
<keyword evidence="3" id="KW-1185">Reference proteome</keyword>
<name>A0ABX7M5K7_9RHOO</name>
<reference evidence="2 3" key="1">
    <citation type="submission" date="2021-02" db="EMBL/GenBank/DDBJ databases">
        <title>Niveibacterium changnyeongensis HC41.</title>
        <authorList>
            <person name="Kang M."/>
        </authorList>
    </citation>
    <scope>NUCLEOTIDE SEQUENCE [LARGE SCALE GENOMIC DNA]</scope>
    <source>
        <strain evidence="2 3">HC41</strain>
    </source>
</reference>
<dbReference type="EMBL" id="CP071060">
    <property type="protein sequence ID" value="QSI76721.1"/>
    <property type="molecule type" value="Genomic_DNA"/>
</dbReference>
<evidence type="ECO:0008006" key="4">
    <source>
        <dbReference type="Google" id="ProtNLM"/>
    </source>
</evidence>
<keyword evidence="1" id="KW-0732">Signal</keyword>